<proteinExistence type="inferred from homology"/>
<evidence type="ECO:0000256" key="2">
    <source>
        <dbReference type="ARBA" id="ARBA00022472"/>
    </source>
</evidence>
<dbReference type="InterPro" id="IPR003690">
    <property type="entry name" value="MTERF"/>
</dbReference>
<organism evidence="5 6">
    <name type="scientific">Ceratopteris richardii</name>
    <name type="common">Triangle waterfern</name>
    <dbReference type="NCBI Taxonomy" id="49495"/>
    <lineage>
        <taxon>Eukaryota</taxon>
        <taxon>Viridiplantae</taxon>
        <taxon>Streptophyta</taxon>
        <taxon>Embryophyta</taxon>
        <taxon>Tracheophyta</taxon>
        <taxon>Polypodiopsida</taxon>
        <taxon>Polypodiidae</taxon>
        <taxon>Polypodiales</taxon>
        <taxon>Pteridineae</taxon>
        <taxon>Pteridaceae</taxon>
        <taxon>Parkerioideae</taxon>
        <taxon>Ceratopteris</taxon>
    </lineage>
</organism>
<evidence type="ECO:0000256" key="3">
    <source>
        <dbReference type="ARBA" id="ARBA00022946"/>
    </source>
</evidence>
<dbReference type="GO" id="GO:0006353">
    <property type="term" value="P:DNA-templated transcription termination"/>
    <property type="evidence" value="ECO:0007669"/>
    <property type="project" value="UniProtKB-KW"/>
</dbReference>
<evidence type="ECO:0000256" key="1">
    <source>
        <dbReference type="ARBA" id="ARBA00007692"/>
    </source>
</evidence>
<keyword evidence="3" id="KW-0809">Transit peptide</keyword>
<dbReference type="Pfam" id="PF02536">
    <property type="entry name" value="mTERF"/>
    <property type="match status" value="1"/>
</dbReference>
<protein>
    <recommendedName>
        <fullName evidence="7">Mitochondrial transcription termination factor family protein</fullName>
    </recommendedName>
</protein>
<feature type="compositionally biased region" description="Acidic residues" evidence="4">
    <location>
        <begin position="241"/>
        <end position="263"/>
    </location>
</feature>
<dbReference type="OrthoDB" id="637682at2759"/>
<gene>
    <name evidence="5" type="ORF">KP509_18G035200</name>
</gene>
<keyword evidence="2" id="KW-0804">Transcription</keyword>
<dbReference type="Gene3D" id="1.25.70.10">
    <property type="entry name" value="Transcription termination factor 3, mitochondrial"/>
    <property type="match status" value="1"/>
</dbReference>
<feature type="compositionally biased region" description="Polar residues" evidence="4">
    <location>
        <begin position="168"/>
        <end position="184"/>
    </location>
</feature>
<dbReference type="AlphaFoldDB" id="A0A8T2SPE7"/>
<keyword evidence="2" id="KW-0805">Transcription regulation</keyword>
<name>A0A8T2SPE7_CERRI</name>
<comment type="caution">
    <text evidence="5">The sequence shown here is derived from an EMBL/GenBank/DDBJ whole genome shotgun (WGS) entry which is preliminary data.</text>
</comment>
<reference evidence="5" key="1">
    <citation type="submission" date="2021-08" db="EMBL/GenBank/DDBJ databases">
        <title>WGS assembly of Ceratopteris richardii.</title>
        <authorList>
            <person name="Marchant D.B."/>
            <person name="Chen G."/>
            <person name="Jenkins J."/>
            <person name="Shu S."/>
            <person name="Leebens-Mack J."/>
            <person name="Grimwood J."/>
            <person name="Schmutz J."/>
            <person name="Soltis P."/>
            <person name="Soltis D."/>
            <person name="Chen Z.-H."/>
        </authorList>
    </citation>
    <scope>NUCLEOTIDE SEQUENCE</scope>
    <source>
        <strain evidence="5">Whitten #5841</strain>
        <tissue evidence="5">Leaf</tissue>
    </source>
</reference>
<feature type="compositionally biased region" description="Basic and acidic residues" evidence="4">
    <location>
        <begin position="775"/>
        <end position="787"/>
    </location>
</feature>
<dbReference type="GO" id="GO:0003676">
    <property type="term" value="F:nucleic acid binding"/>
    <property type="evidence" value="ECO:0007669"/>
    <property type="project" value="InterPro"/>
</dbReference>
<evidence type="ECO:0000256" key="4">
    <source>
        <dbReference type="SAM" id="MobiDB-lite"/>
    </source>
</evidence>
<feature type="region of interest" description="Disordered" evidence="4">
    <location>
        <begin position="769"/>
        <end position="794"/>
    </location>
</feature>
<evidence type="ECO:0008006" key="7">
    <source>
        <dbReference type="Google" id="ProtNLM"/>
    </source>
</evidence>
<dbReference type="EMBL" id="CM035423">
    <property type="protein sequence ID" value="KAH7365564.1"/>
    <property type="molecule type" value="Genomic_DNA"/>
</dbReference>
<dbReference type="PANTHER" id="PTHR13068:SF24">
    <property type="entry name" value="EXPRESSED PROTEIN"/>
    <property type="match status" value="1"/>
</dbReference>
<evidence type="ECO:0000313" key="6">
    <source>
        <dbReference type="Proteomes" id="UP000825935"/>
    </source>
</evidence>
<sequence length="794" mass="89316">MLAGGTPDMRTVLHVSRSLHSILSLVRFISSTKNSGCIPLLGDALLNSNGEYPQCNRPGFKAGFCIYKYSDNDVVSAHGRWNPGRPSLARESSLGAEFRAFRKSVRGSALARGFSSGTEFSDSDWIETDDEQISSFKRHVGTLSHRNRHSPGAVGRDTMRQKQHGCLETNSEPDTDNTPRSQQKWLGLRPRNHGRVGRVQQVSSATESDSYDDMDRNLSESFGNDDENDNISVGLDKTESETDDDVVTDMSDSVEIEDTDEDTSVGLCEAEGDKVSSIASSKARDLSHLKKSPYDRSRLDRRPPVRPSKKERSAGLSPRTIRDDDSDDIEIESDLEGELQEEIKREMEAEPKFRRPSVTWGILLSKEHREAAREVIKYLETEGIDTNMLKQIELPTAVEVMQTRLGFLRKIGLDNEAINNYPLVLGCSVYKNMVPVLKYLKKLGFPQHWVSILVRKYPMILHASVVIDILPVIYFLRGLDIDLVDIPRVLTRYPDLLGFKTEGTMSTSVAYLVSVGVGVRHVGYMLTEYPEILGMRVATVIKPKFDYLMSLGIPQTIVARIIERRPYILGYHLESRMQSNVNHLLEIGVRKEAIPGMIAQFPDILGRILSVSAKDHASWFKDKLMLETDKVAGMIEKMPQVILIPTEMALERIRFLKSQHFTTADIGQMVSQCPQILISSIFSTLRPNLNFLTSEMKRLHTDVVDFPEYFTYSLEGRIKPRFRALTNGDRDLNCSLDWLLNCSDLEFEKRLDGRSDVVDEMVGPSFIMGGQLPGKPEKAKDESHSSEAYEAAAL</sequence>
<keyword evidence="2" id="KW-0806">Transcription termination</keyword>
<dbReference type="PANTHER" id="PTHR13068">
    <property type="entry name" value="CGI-12 PROTEIN-RELATED"/>
    <property type="match status" value="1"/>
</dbReference>
<evidence type="ECO:0000313" key="5">
    <source>
        <dbReference type="EMBL" id="KAH7365564.1"/>
    </source>
</evidence>
<dbReference type="SMART" id="SM00733">
    <property type="entry name" value="Mterf"/>
    <property type="match status" value="8"/>
</dbReference>
<dbReference type="Proteomes" id="UP000825935">
    <property type="component" value="Chromosome 18"/>
</dbReference>
<feature type="compositionally biased region" description="Basic residues" evidence="4">
    <location>
        <begin position="137"/>
        <end position="149"/>
    </location>
</feature>
<dbReference type="GO" id="GO:0032502">
    <property type="term" value="P:developmental process"/>
    <property type="evidence" value="ECO:0007669"/>
    <property type="project" value="TreeGrafter"/>
</dbReference>
<accession>A0A8T2SPE7</accession>
<feature type="compositionally biased region" description="Basic and acidic residues" evidence="4">
    <location>
        <begin position="282"/>
        <end position="313"/>
    </location>
</feature>
<dbReference type="InterPro" id="IPR038538">
    <property type="entry name" value="MTERF_sf"/>
</dbReference>
<keyword evidence="6" id="KW-1185">Reference proteome</keyword>
<comment type="similarity">
    <text evidence="1">Belongs to the mTERF family.</text>
</comment>
<feature type="region of interest" description="Disordered" evidence="4">
    <location>
        <begin position="137"/>
        <end position="327"/>
    </location>
</feature>